<reference evidence="8" key="1">
    <citation type="submission" date="2017-09" db="EMBL/GenBank/DDBJ databases">
        <title>Polyketide synthases of a Diaporthe helianthi virulent isolate.</title>
        <authorList>
            <person name="Baroncelli R."/>
        </authorList>
    </citation>
    <scope>NUCLEOTIDE SEQUENCE [LARGE SCALE GENOMIC DNA]</scope>
    <source>
        <strain evidence="8">7/96</strain>
    </source>
</reference>
<keyword evidence="3" id="KW-0285">Flavoprotein</keyword>
<dbReference type="EMBL" id="MAVT02000001">
    <property type="protein sequence ID" value="POS81601.1"/>
    <property type="molecule type" value="Genomic_DNA"/>
</dbReference>
<dbReference type="PANTHER" id="PTHR47356:SF2">
    <property type="entry name" value="FAD-BINDING DOMAIN-CONTAINING PROTEIN-RELATED"/>
    <property type="match status" value="1"/>
</dbReference>
<feature type="domain" description="FAD-binding" evidence="7">
    <location>
        <begin position="146"/>
        <end position="309"/>
    </location>
</feature>
<dbReference type="OrthoDB" id="2431938at2759"/>
<dbReference type="InterPro" id="IPR002938">
    <property type="entry name" value="FAD-bd"/>
</dbReference>
<name>A0A2P5IGI8_DIAHE</name>
<evidence type="ECO:0000259" key="7">
    <source>
        <dbReference type="Pfam" id="PF01494"/>
    </source>
</evidence>
<evidence type="ECO:0000256" key="5">
    <source>
        <dbReference type="ARBA" id="ARBA00023002"/>
    </source>
</evidence>
<sequence>MAKMKYTKLLPKWVRNTHKKQDPTPQESSITNRKHQIADSNPDRHPEAISHTPNTSKGILELDPPRLKPDSTMPFSNDTQDSFDQAITASSFDTPDSTPLLSPYSPSSPPGSMRHALGGRDIVPDEAQDPRQALLHSHPPPPPPLHVIIIGGGPTGLVLAHALHEAGISYTLLEQQPQQHAAARETAMSTSFLLWPDTARILDQLGLLHRVGLISTTMRGRSSTGVTPAEYEHGRPCMLVGRAALLRVLWETQTLPGRAARVRMGKEVVSVETHDDTGVRVGCGDGSVYHGSVVVGCDGVHGVVRRRVCELRAGRKREARQRRSFGLLGLGGGGGGGGGDGKKVDRTMEARYYGLVGTGPRLDGLEVGVCYETWCGDAIGSTFQVFTGEDEVHFLVYVPLHRPTSRQTHYPQENANRLANAVANHPITGTIKFSDLWSSRRCGKMVDFHEGLAEKWYHDRIVLAGSAAHSTTPILSLGVNASLQGVAQLTNGLRRLLPTVSQHHPPQRHHHNDLHVLLPSSGNHGPDTARVKRVFRAYQTAREDHARTVALISSFYARAVAQKGSLSSVCGWADPGGVAGDIKMLDRQVAWAVRQGITLDFVEEEDFREGKLRWVNPRRRPGGPIGERVGRSVWLYPGIPMRVSTSE</sequence>
<dbReference type="SUPFAM" id="SSF51905">
    <property type="entry name" value="FAD/NAD(P)-binding domain"/>
    <property type="match status" value="1"/>
</dbReference>
<keyword evidence="4" id="KW-0274">FAD</keyword>
<dbReference type="PRINTS" id="PR00420">
    <property type="entry name" value="RNGMNOXGNASE"/>
</dbReference>
<organism evidence="8 9">
    <name type="scientific">Diaporthe helianthi</name>
    <dbReference type="NCBI Taxonomy" id="158607"/>
    <lineage>
        <taxon>Eukaryota</taxon>
        <taxon>Fungi</taxon>
        <taxon>Dikarya</taxon>
        <taxon>Ascomycota</taxon>
        <taxon>Pezizomycotina</taxon>
        <taxon>Sordariomycetes</taxon>
        <taxon>Sordariomycetidae</taxon>
        <taxon>Diaporthales</taxon>
        <taxon>Diaporthaceae</taxon>
        <taxon>Diaporthe</taxon>
    </lineage>
</organism>
<protein>
    <submittedName>
        <fullName evidence="8">FAD binding domain-containing protein</fullName>
    </submittedName>
</protein>
<feature type="domain" description="FAD-binding" evidence="7">
    <location>
        <begin position="443"/>
        <end position="494"/>
    </location>
</feature>
<feature type="compositionally biased region" description="Polar residues" evidence="6">
    <location>
        <begin position="73"/>
        <end position="93"/>
    </location>
</feature>
<keyword evidence="9" id="KW-1185">Reference proteome</keyword>
<evidence type="ECO:0000256" key="2">
    <source>
        <dbReference type="ARBA" id="ARBA00007992"/>
    </source>
</evidence>
<feature type="compositionally biased region" description="Low complexity" evidence="6">
    <location>
        <begin position="94"/>
        <end position="105"/>
    </location>
</feature>
<evidence type="ECO:0000256" key="3">
    <source>
        <dbReference type="ARBA" id="ARBA00022630"/>
    </source>
</evidence>
<evidence type="ECO:0000256" key="4">
    <source>
        <dbReference type="ARBA" id="ARBA00022827"/>
    </source>
</evidence>
<keyword evidence="5" id="KW-0560">Oxidoreductase</keyword>
<evidence type="ECO:0000313" key="8">
    <source>
        <dbReference type="EMBL" id="POS81601.1"/>
    </source>
</evidence>
<dbReference type="AlphaFoldDB" id="A0A2P5IGI8"/>
<dbReference type="Proteomes" id="UP000094444">
    <property type="component" value="Unassembled WGS sequence"/>
</dbReference>
<dbReference type="STRING" id="158607.A0A2P5IGI8"/>
<gene>
    <name evidence="8" type="ORF">DHEL01_v200039</name>
</gene>
<evidence type="ECO:0000313" key="9">
    <source>
        <dbReference type="Proteomes" id="UP000094444"/>
    </source>
</evidence>
<comment type="cofactor">
    <cofactor evidence="1">
        <name>FAD</name>
        <dbReference type="ChEBI" id="CHEBI:57692"/>
    </cofactor>
</comment>
<accession>A0A2P5IGI8</accession>
<evidence type="ECO:0000256" key="6">
    <source>
        <dbReference type="SAM" id="MobiDB-lite"/>
    </source>
</evidence>
<dbReference type="Pfam" id="PF01494">
    <property type="entry name" value="FAD_binding_3"/>
    <property type="match status" value="2"/>
</dbReference>
<dbReference type="InParanoid" id="A0A2P5IGI8"/>
<dbReference type="PANTHER" id="PTHR47356">
    <property type="entry name" value="FAD-DEPENDENT MONOOXYGENASE ASQG-RELATED"/>
    <property type="match status" value="1"/>
</dbReference>
<dbReference type="GO" id="GO:0004497">
    <property type="term" value="F:monooxygenase activity"/>
    <property type="evidence" value="ECO:0007669"/>
    <property type="project" value="InterPro"/>
</dbReference>
<dbReference type="InterPro" id="IPR050562">
    <property type="entry name" value="FAD_mOase_fung"/>
</dbReference>
<evidence type="ECO:0000256" key="1">
    <source>
        <dbReference type="ARBA" id="ARBA00001974"/>
    </source>
</evidence>
<comment type="caution">
    <text evidence="8">The sequence shown here is derived from an EMBL/GenBank/DDBJ whole genome shotgun (WGS) entry which is preliminary data.</text>
</comment>
<proteinExistence type="inferred from homology"/>
<comment type="similarity">
    <text evidence="2">Belongs to the paxM FAD-dependent monooxygenase family.</text>
</comment>
<dbReference type="Gene3D" id="3.50.50.60">
    <property type="entry name" value="FAD/NAD(P)-binding domain"/>
    <property type="match status" value="2"/>
</dbReference>
<dbReference type="GO" id="GO:0071949">
    <property type="term" value="F:FAD binding"/>
    <property type="evidence" value="ECO:0007669"/>
    <property type="project" value="InterPro"/>
</dbReference>
<dbReference type="InterPro" id="IPR036188">
    <property type="entry name" value="FAD/NAD-bd_sf"/>
</dbReference>
<feature type="region of interest" description="Disordered" evidence="6">
    <location>
        <begin position="1"/>
        <end position="124"/>
    </location>
</feature>